<accession>A0A1H6D081</accession>
<dbReference type="RefSeq" id="WP_103875162.1">
    <property type="nucleotide sequence ID" value="NZ_FNUY01000013.1"/>
</dbReference>
<reference evidence="3 4" key="1">
    <citation type="submission" date="2016-10" db="EMBL/GenBank/DDBJ databases">
        <authorList>
            <person name="de Groot N.N."/>
        </authorList>
    </citation>
    <scope>NUCLEOTIDE SEQUENCE [LARGE SCALE GENOMIC DNA]</scope>
    <source>
        <strain evidence="3 4">DSM 26656</strain>
    </source>
</reference>
<feature type="transmembrane region" description="Helical" evidence="1">
    <location>
        <begin position="250"/>
        <end position="275"/>
    </location>
</feature>
<evidence type="ECO:0000313" key="4">
    <source>
        <dbReference type="Proteomes" id="UP000236743"/>
    </source>
</evidence>
<evidence type="ECO:0000313" key="3">
    <source>
        <dbReference type="EMBL" id="SEG78527.1"/>
    </source>
</evidence>
<keyword evidence="1" id="KW-0812">Transmembrane</keyword>
<dbReference type="PANTHER" id="PTHR35342">
    <property type="entry name" value="TRICARBOXYLIC TRANSPORT PROTEIN"/>
    <property type="match status" value="1"/>
</dbReference>
<sequence>MTTFWSMLHLLTATPLVPVALIGLTWGILGGALPGISASITMALVLPFTYTMDPAMAIALLACVYIGAEYGGSIPAILIRTPGTNSAAATVIDGYELNRQGRAGEALGISLMSGVVGSLFGLVMLIMLTEPLSWLALAFKPTSYFGLGILGLSVIASMTGGSLVKGLAAAVIGLMIATVGTDPISGVTRFTFGVPDLLNGIEPVLVMVGLFALTELMSQSGSSNVLKLNASVRIRLPSLAMMNKLKRSQFIGCILGTFEGLTPGGGGSIAAFMSYNEARRWSKTPEKFGKGSEEGVAAPETANNTVASAALIPLLSFGIPSSNSTAVLLGGLLMHGLLPGPRLFEQNPQVIDSLYLGSFIAIIAQIGIGIVILPACVWLVNRPRPYRAGFIFALILSGIYTLNNSLFDLSIALCLGIVGYLMRIAKFPFLPMILGVVLGHMIESSYRRSLVLSGGDHGIFLEDPIAVGFLLFAFGFVIFSLTRELRDARKPKIQEAHS</sequence>
<feature type="transmembrane region" description="Helical" evidence="1">
    <location>
        <begin position="106"/>
        <end position="128"/>
    </location>
</feature>
<keyword evidence="1" id="KW-0472">Membrane</keyword>
<feature type="transmembrane region" description="Helical" evidence="1">
    <location>
        <begin position="200"/>
        <end position="218"/>
    </location>
</feature>
<dbReference type="Proteomes" id="UP000236743">
    <property type="component" value="Unassembled WGS sequence"/>
</dbReference>
<proteinExistence type="predicted"/>
<feature type="transmembrane region" description="Helical" evidence="1">
    <location>
        <begin position="354"/>
        <end position="380"/>
    </location>
</feature>
<dbReference type="InterPro" id="IPR002823">
    <property type="entry name" value="DUF112_TM"/>
</dbReference>
<keyword evidence="4" id="KW-1185">Reference proteome</keyword>
<dbReference type="EMBL" id="FNUY01000013">
    <property type="protein sequence ID" value="SEG78527.1"/>
    <property type="molecule type" value="Genomic_DNA"/>
</dbReference>
<dbReference type="OrthoDB" id="7323395at2"/>
<dbReference type="Pfam" id="PF01970">
    <property type="entry name" value="TctA"/>
    <property type="match status" value="1"/>
</dbReference>
<protein>
    <submittedName>
        <fullName evidence="3">Putative tricarboxylic transport membrane protein</fullName>
    </submittedName>
</protein>
<feature type="transmembrane region" description="Helical" evidence="1">
    <location>
        <begin position="163"/>
        <end position="180"/>
    </location>
</feature>
<feature type="transmembrane region" description="Helical" evidence="1">
    <location>
        <begin position="134"/>
        <end position="156"/>
    </location>
</feature>
<dbReference type="AlphaFoldDB" id="A0A1H6D081"/>
<evidence type="ECO:0000256" key="1">
    <source>
        <dbReference type="SAM" id="Phobius"/>
    </source>
</evidence>
<feature type="domain" description="DUF112" evidence="2">
    <location>
        <begin position="19"/>
        <end position="434"/>
    </location>
</feature>
<keyword evidence="1" id="KW-1133">Transmembrane helix</keyword>
<name>A0A1H6D081_9HYPH</name>
<feature type="transmembrane region" description="Helical" evidence="1">
    <location>
        <begin position="386"/>
        <end position="403"/>
    </location>
</feature>
<evidence type="ECO:0000259" key="2">
    <source>
        <dbReference type="Pfam" id="PF01970"/>
    </source>
</evidence>
<feature type="transmembrane region" description="Helical" evidence="1">
    <location>
        <begin position="465"/>
        <end position="482"/>
    </location>
</feature>
<organism evidence="3 4">
    <name type="scientific">Bosea lathyri</name>
    <dbReference type="NCBI Taxonomy" id="1036778"/>
    <lineage>
        <taxon>Bacteria</taxon>
        <taxon>Pseudomonadati</taxon>
        <taxon>Pseudomonadota</taxon>
        <taxon>Alphaproteobacteria</taxon>
        <taxon>Hyphomicrobiales</taxon>
        <taxon>Boseaceae</taxon>
        <taxon>Bosea</taxon>
    </lineage>
</organism>
<gene>
    <name evidence="3" type="ORF">SAMN04488115_113149</name>
</gene>
<dbReference type="PANTHER" id="PTHR35342:SF5">
    <property type="entry name" value="TRICARBOXYLIC TRANSPORT PROTEIN"/>
    <property type="match status" value="1"/>
</dbReference>